<accession>A0A5J6MFQ5</accession>
<dbReference type="SFLD" id="SFLDS00001">
    <property type="entry name" value="Enolase"/>
    <property type="match status" value="1"/>
</dbReference>
<dbReference type="KEGG" id="htq:FRZ44_16270"/>
<keyword evidence="2" id="KW-0479">Metal-binding</keyword>
<organism evidence="9 10">
    <name type="scientific">Hypericibacter terrae</name>
    <dbReference type="NCBI Taxonomy" id="2602015"/>
    <lineage>
        <taxon>Bacteria</taxon>
        <taxon>Pseudomonadati</taxon>
        <taxon>Pseudomonadota</taxon>
        <taxon>Alphaproteobacteria</taxon>
        <taxon>Rhodospirillales</taxon>
        <taxon>Dongiaceae</taxon>
        <taxon>Hypericibacter</taxon>
    </lineage>
</organism>
<evidence type="ECO:0000256" key="1">
    <source>
        <dbReference type="ARBA" id="ARBA00001946"/>
    </source>
</evidence>
<dbReference type="FunFam" id="3.20.20.120:FF:000005">
    <property type="entry name" value="Putative L-rhamnonate dehydratase"/>
    <property type="match status" value="1"/>
</dbReference>
<dbReference type="GO" id="GO:0016052">
    <property type="term" value="P:carbohydrate catabolic process"/>
    <property type="evidence" value="ECO:0007669"/>
    <property type="project" value="TreeGrafter"/>
</dbReference>
<evidence type="ECO:0000256" key="2">
    <source>
        <dbReference type="ARBA" id="ARBA00022723"/>
    </source>
</evidence>
<comment type="cofactor">
    <cofactor evidence="1">
        <name>Mg(2+)</name>
        <dbReference type="ChEBI" id="CHEBI:18420"/>
    </cofactor>
</comment>
<dbReference type="Gene3D" id="3.20.20.120">
    <property type="entry name" value="Enolase-like C-terminal domain"/>
    <property type="match status" value="1"/>
</dbReference>
<dbReference type="SFLD" id="SFLDG00179">
    <property type="entry name" value="mandelate_racemase"/>
    <property type="match status" value="1"/>
</dbReference>
<evidence type="ECO:0000256" key="6">
    <source>
        <dbReference type="ARBA" id="ARBA00067087"/>
    </source>
</evidence>
<gene>
    <name evidence="9" type="primary">rhmD</name>
    <name evidence="9" type="ORF">FRZ44_16270</name>
</gene>
<dbReference type="InterPro" id="IPR013341">
    <property type="entry name" value="Mandelate_racemase_N_dom"/>
</dbReference>
<dbReference type="RefSeq" id="WP_151176704.1">
    <property type="nucleotide sequence ID" value="NZ_CP042906.1"/>
</dbReference>
<proteinExistence type="inferred from homology"/>
<evidence type="ECO:0000313" key="9">
    <source>
        <dbReference type="EMBL" id="QEX16334.1"/>
    </source>
</evidence>
<keyword evidence="10" id="KW-1185">Reference proteome</keyword>
<dbReference type="SUPFAM" id="SSF54826">
    <property type="entry name" value="Enolase N-terminal domain-like"/>
    <property type="match status" value="1"/>
</dbReference>
<dbReference type="InterPro" id="IPR013342">
    <property type="entry name" value="Mandelate_racemase_C"/>
</dbReference>
<dbReference type="InterPro" id="IPR029065">
    <property type="entry name" value="Enolase_C-like"/>
</dbReference>
<evidence type="ECO:0000259" key="8">
    <source>
        <dbReference type="SMART" id="SM00922"/>
    </source>
</evidence>
<keyword evidence="3" id="KW-0460">Magnesium</keyword>
<feature type="domain" description="Mandelate racemase/muconate lactonizing enzyme C-terminal" evidence="8">
    <location>
        <begin position="168"/>
        <end position="264"/>
    </location>
</feature>
<evidence type="ECO:0000313" key="10">
    <source>
        <dbReference type="Proteomes" id="UP000326202"/>
    </source>
</evidence>
<sequence length="395" mass="43865">MTKRRIADIRAFVIDQAGTGGDYSHRESGHWLVDDLVANPMSVYPEYRVSRNSWGMGVLGSILVEVETDDGQVGVATGLGGDAACFLIERHFRRFVVGSDPHDLNRIWDQMYRASSVYGRKGLPVAALSVVDLALWDLLGKIRGEPVYRMIGGKTRDHLNVYATGPSPDVYRELGFIGTKVPLPHGPADGLAGLRANRDFIADARRKAGPDHLLMVDCYLSLDVPYAIALAEILQPFDVNWIEEPLQADDWQGFKLLKAAHPKMKWTTGEHEYTRYGFRQLIDGRHIDILQPDVMWAGGLTELLRICAMAAAYDIPVVPHCSGPYSNHLVISQPNCPFSEFLITSPKGDEIRPLFGDLFEGEVLPQRGSIGVSEAPGWGLTVRRDAVELRRPYDS</sequence>
<evidence type="ECO:0000256" key="3">
    <source>
        <dbReference type="ARBA" id="ARBA00022842"/>
    </source>
</evidence>
<dbReference type="EC" id="4.2.1.90" evidence="6"/>
<dbReference type="Gene3D" id="3.30.390.10">
    <property type="entry name" value="Enolase-like, N-terminal domain"/>
    <property type="match status" value="1"/>
</dbReference>
<name>A0A5J6MFQ5_9PROT</name>
<dbReference type="Pfam" id="PF13378">
    <property type="entry name" value="MR_MLE_C"/>
    <property type="match status" value="1"/>
</dbReference>
<dbReference type="SUPFAM" id="SSF51604">
    <property type="entry name" value="Enolase C-terminal domain-like"/>
    <property type="match status" value="1"/>
</dbReference>
<dbReference type="OrthoDB" id="5290054at2"/>
<evidence type="ECO:0000256" key="5">
    <source>
        <dbReference type="ARBA" id="ARBA00063011"/>
    </source>
</evidence>
<comment type="subunit">
    <text evidence="5">Homooctamer; tetramer of dimers.</text>
</comment>
<dbReference type="InterPro" id="IPR046945">
    <property type="entry name" value="RHMD-like"/>
</dbReference>
<protein>
    <recommendedName>
        <fullName evidence="7">L-rhamnonate dehydratase</fullName>
        <ecNumber evidence="6">4.2.1.90</ecNumber>
    </recommendedName>
</protein>
<dbReference type="NCBIfam" id="NF011968">
    <property type="entry name" value="PRK15440.1"/>
    <property type="match status" value="1"/>
</dbReference>
<dbReference type="GO" id="GO:0000287">
    <property type="term" value="F:magnesium ion binding"/>
    <property type="evidence" value="ECO:0007669"/>
    <property type="project" value="TreeGrafter"/>
</dbReference>
<dbReference type="Pfam" id="PF02746">
    <property type="entry name" value="MR_MLE_N"/>
    <property type="match status" value="1"/>
</dbReference>
<comment type="similarity">
    <text evidence="4">Belongs to the mandelate racemase/muconate lactonizing enzyme family. RhamD subfamily.</text>
</comment>
<dbReference type="AlphaFoldDB" id="A0A5J6MFQ5"/>
<reference evidence="9 10" key="1">
    <citation type="submission" date="2019-08" db="EMBL/GenBank/DDBJ databases">
        <title>Hyperibacter terrae gen. nov., sp. nov. and Hyperibacter viscosus sp. nov., two new members in the family Rhodospirillaceae isolated from the rhizosphere of Hypericum perforatum.</title>
        <authorList>
            <person name="Noviana Z."/>
        </authorList>
    </citation>
    <scope>NUCLEOTIDE SEQUENCE [LARGE SCALE GENOMIC DNA]</scope>
    <source>
        <strain evidence="9 10">R5913</strain>
    </source>
</reference>
<dbReference type="SMART" id="SM00922">
    <property type="entry name" value="MR_MLE"/>
    <property type="match status" value="1"/>
</dbReference>
<dbReference type="InterPro" id="IPR036849">
    <property type="entry name" value="Enolase-like_C_sf"/>
</dbReference>
<dbReference type="PANTHER" id="PTHR13794:SF58">
    <property type="entry name" value="MITOCHONDRIAL ENOLASE SUPERFAMILY MEMBER 1"/>
    <property type="match status" value="1"/>
</dbReference>
<dbReference type="PANTHER" id="PTHR13794">
    <property type="entry name" value="ENOLASE SUPERFAMILY, MANDELATE RACEMASE"/>
    <property type="match status" value="1"/>
</dbReference>
<dbReference type="InterPro" id="IPR029017">
    <property type="entry name" value="Enolase-like_N"/>
</dbReference>
<evidence type="ECO:0000256" key="7">
    <source>
        <dbReference type="ARBA" id="ARBA00074351"/>
    </source>
</evidence>
<dbReference type="EMBL" id="CP042906">
    <property type="protein sequence ID" value="QEX16334.1"/>
    <property type="molecule type" value="Genomic_DNA"/>
</dbReference>
<dbReference type="Proteomes" id="UP000326202">
    <property type="component" value="Chromosome"/>
</dbReference>
<evidence type="ECO:0000256" key="4">
    <source>
        <dbReference type="ARBA" id="ARBA00061339"/>
    </source>
</evidence>
<dbReference type="GO" id="GO:0050032">
    <property type="term" value="F:L-rhamnonate dehydratase activity"/>
    <property type="evidence" value="ECO:0007669"/>
    <property type="project" value="UniProtKB-EC"/>
</dbReference>